<protein>
    <recommendedName>
        <fullName evidence="2 5">Aminoglycoside N(3)-acetyltransferase</fullName>
        <ecNumber evidence="5">2.3.1.-</ecNumber>
    </recommendedName>
</protein>
<evidence type="ECO:0000256" key="3">
    <source>
        <dbReference type="ARBA" id="ARBA00022679"/>
    </source>
</evidence>
<keyword evidence="9" id="KW-1185">Reference proteome</keyword>
<organism evidence="7 8">
    <name type="scientific">Campylobacter vulpis</name>
    <dbReference type="NCBI Taxonomy" id="1655500"/>
    <lineage>
        <taxon>Bacteria</taxon>
        <taxon>Pseudomonadati</taxon>
        <taxon>Campylobacterota</taxon>
        <taxon>Epsilonproteobacteria</taxon>
        <taxon>Campylobacterales</taxon>
        <taxon>Campylobacteraceae</taxon>
        <taxon>Campylobacter</taxon>
    </lineage>
</organism>
<evidence type="ECO:0000313" key="7">
    <source>
        <dbReference type="EMBL" id="PHY90212.1"/>
    </source>
</evidence>
<dbReference type="PANTHER" id="PTHR11104">
    <property type="entry name" value="AMINOGLYCOSIDE N3-ACETYLTRANSFERASE"/>
    <property type="match status" value="1"/>
</dbReference>
<dbReference type="OrthoDB" id="7330654at2"/>
<dbReference type="RefSeq" id="WP_099461879.1">
    <property type="nucleotide sequence ID" value="NZ_LDWY01000071.1"/>
</dbReference>
<reference evidence="8" key="1">
    <citation type="submission" date="2015-06" db="EMBL/GenBank/DDBJ databases">
        <authorList>
            <person name="Parisi A."/>
            <person name="Chiara M."/>
            <person name="Florio D."/>
            <person name="Miccolupo A."/>
            <person name="Manzari C."/>
            <person name="Mion D."/>
            <person name="Caruso M."/>
            <person name="D'erchia A.M."/>
            <person name="Zanoni R."/>
        </authorList>
    </citation>
    <scope>NUCLEOTIDE SEQUENCE [LARGE SCALE GENOMIC DNA]</scope>
    <source>
        <strain evidence="8">73/13</strain>
    </source>
</reference>
<evidence type="ECO:0000256" key="1">
    <source>
        <dbReference type="ARBA" id="ARBA00006383"/>
    </source>
</evidence>
<dbReference type="GO" id="GO:0046353">
    <property type="term" value="F:aminoglycoside 3-N-acetyltransferase activity"/>
    <property type="evidence" value="ECO:0007669"/>
    <property type="project" value="UniProtKB-EC"/>
</dbReference>
<evidence type="ECO:0000256" key="2">
    <source>
        <dbReference type="ARBA" id="ARBA00012882"/>
    </source>
</evidence>
<dbReference type="EC" id="2.3.1.-" evidence="5"/>
<comment type="catalytic activity">
    <reaction evidence="5">
        <text>a 2-deoxystreptamine antibiotic + acetyl-CoA = an N(3)-acetyl-2-deoxystreptamine antibiotic + CoA + H(+)</text>
        <dbReference type="Rhea" id="RHEA:12665"/>
        <dbReference type="ChEBI" id="CHEBI:15378"/>
        <dbReference type="ChEBI" id="CHEBI:57287"/>
        <dbReference type="ChEBI" id="CHEBI:57288"/>
        <dbReference type="ChEBI" id="CHEBI:57921"/>
        <dbReference type="ChEBI" id="CHEBI:77452"/>
        <dbReference type="EC" id="2.3.1.81"/>
    </reaction>
</comment>
<keyword evidence="5" id="KW-0046">Antibiotic resistance</keyword>
<evidence type="ECO:0000256" key="4">
    <source>
        <dbReference type="ARBA" id="ARBA00023315"/>
    </source>
</evidence>
<dbReference type="Pfam" id="PF02522">
    <property type="entry name" value="Antibiotic_NAT"/>
    <property type="match status" value="1"/>
</dbReference>
<evidence type="ECO:0000256" key="5">
    <source>
        <dbReference type="RuleBase" id="RU365031"/>
    </source>
</evidence>
<evidence type="ECO:0000313" key="6">
    <source>
        <dbReference type="EMBL" id="MBS4241511.1"/>
    </source>
</evidence>
<reference evidence="6" key="3">
    <citation type="submission" date="2019-07" db="EMBL/GenBank/DDBJ databases">
        <authorList>
            <person name="Miller W.G."/>
        </authorList>
    </citation>
    <scope>NUCLEOTIDE SEQUENCE</scope>
    <source>
        <strain evidence="6">52/13</strain>
    </source>
</reference>
<evidence type="ECO:0000313" key="9">
    <source>
        <dbReference type="Proteomes" id="UP000811399"/>
    </source>
</evidence>
<dbReference type="AlphaFoldDB" id="A0A2G4R0W9"/>
<dbReference type="Proteomes" id="UP000811399">
    <property type="component" value="Unassembled WGS sequence"/>
</dbReference>
<dbReference type="PANTHER" id="PTHR11104:SF0">
    <property type="entry name" value="SPBETA PROPHAGE-DERIVED AMINOGLYCOSIDE N(3')-ACETYLTRANSFERASE-LIKE PROTEIN YOKD"/>
    <property type="match status" value="1"/>
</dbReference>
<comment type="similarity">
    <text evidence="1 5">Belongs to the antibiotic N-acetyltransferase family.</text>
</comment>
<reference evidence="7" key="2">
    <citation type="submission" date="2015-06" db="EMBL/GenBank/DDBJ databases">
        <authorList>
            <person name="Hoefler B.C."/>
            <person name="Straight P.D."/>
        </authorList>
    </citation>
    <scope>NUCLEOTIDE SEQUENCE [LARGE SCALE GENOMIC DNA]</scope>
    <source>
        <strain evidence="7">73/13</strain>
    </source>
</reference>
<dbReference type="EMBL" id="LDWY01000071">
    <property type="protein sequence ID" value="PHY90212.1"/>
    <property type="molecule type" value="Genomic_DNA"/>
</dbReference>
<gene>
    <name evidence="7" type="ORF">AA994_05830</name>
    <name evidence="6" type="ORF">CVU5213_07240</name>
</gene>
<reference evidence="6 9" key="4">
    <citation type="journal article" date="2021" name="Syst. Appl. Microbiol.">
        <title>nCampylobacter vulpis sp. nov. isolated from wild red foxes.</title>
        <authorList>
            <person name="Parisi A."/>
            <person name="Chiara M."/>
            <person name="Caffara M."/>
            <person name="Mion D."/>
            <person name="Miller W.G."/>
            <person name="Caruso M."/>
            <person name="Manzari C."/>
            <person name="Florio D."/>
            <person name="Capozzi L."/>
            <person name="D'Erchia A.M."/>
            <person name="Manzulli V."/>
            <person name="Zanoni R.G."/>
        </authorList>
    </citation>
    <scope>NUCLEOTIDE SEQUENCE [LARGE SCALE GENOMIC DNA]</scope>
    <source>
        <strain evidence="6 9">52/13</strain>
    </source>
</reference>
<keyword evidence="4 5" id="KW-0012">Acyltransferase</keyword>
<accession>A0A2G4R0W9</accession>
<dbReference type="GO" id="GO:0046677">
    <property type="term" value="P:response to antibiotic"/>
    <property type="evidence" value="ECO:0007669"/>
    <property type="project" value="UniProtKB-KW"/>
</dbReference>
<dbReference type="InterPro" id="IPR003679">
    <property type="entry name" value="Amioglycoside_AcTrfase"/>
</dbReference>
<dbReference type="EMBL" id="VJYU01000026">
    <property type="protein sequence ID" value="MBS4241511.1"/>
    <property type="molecule type" value="Genomic_DNA"/>
</dbReference>
<keyword evidence="3 5" id="KW-0808">Transferase</keyword>
<evidence type="ECO:0000313" key="8">
    <source>
        <dbReference type="Proteomes" id="UP000237472"/>
    </source>
</evidence>
<sequence>MNFLQAKDKIYSKKDFYEALKSVGIERGECICVHTELFNLGIALVGREEFLGILLEVFKELLGENGTLIMPTFTYDFCKDRDFDKKNHKSTMGVLTEFFRLQEGVLRSDDPIYSFAIWGKDKRDFLSPTPTCFSENCVYDILAKKGGKIVLLGTDKVGYTFTHFIEERARVSYRYYKEFSGKIIDERGLVREKSIQFYVRDLKQEKSIFSVPKQVDILKANHNFRRESFANACIVSIKARAYLKDTLSILAQDEKALL</sequence>
<comment type="caution">
    <text evidence="7">The sequence shown here is derived from an EMBL/GenBank/DDBJ whole genome shotgun (WGS) entry which is preliminary data.</text>
</comment>
<proteinExistence type="inferred from homology"/>
<name>A0A2G4R0W9_9BACT</name>
<dbReference type="SUPFAM" id="SSF110710">
    <property type="entry name" value="TTHA0583/YokD-like"/>
    <property type="match status" value="1"/>
</dbReference>
<dbReference type="InterPro" id="IPR028345">
    <property type="entry name" value="Antibiotic_NAT-like"/>
</dbReference>
<dbReference type="Proteomes" id="UP000237472">
    <property type="component" value="Unassembled WGS sequence"/>
</dbReference>